<dbReference type="AlphaFoldDB" id="A0A2Z6ZW63"/>
<feature type="region of interest" description="Disordered" evidence="1">
    <location>
        <begin position="103"/>
        <end position="151"/>
    </location>
</feature>
<proteinExistence type="predicted"/>
<name>A0A2Z6ZW63_9LAMI</name>
<dbReference type="EMBL" id="KV041460">
    <property type="protein sequence ID" value="KZV07137.1"/>
    <property type="molecule type" value="Genomic_DNA"/>
</dbReference>
<sequence length="151" mass="16995">MAAHRRLHSVRHRAARSGRDRAQRVCTAAATCAHTARRWAAGVAQNRARQSRTMAGHRAHRPPASARRCAQLQCAPWRTLRAATFSESGPRLESRLLRQSALEDLKNLSRTKSSRQGDRNKSNHEGGGTRRRRVEEAAAEEEKWRREAATS</sequence>
<dbReference type="Proteomes" id="UP000250235">
    <property type="component" value="Unassembled WGS sequence"/>
</dbReference>
<evidence type="ECO:0000313" key="3">
    <source>
        <dbReference type="Proteomes" id="UP000250235"/>
    </source>
</evidence>
<feature type="region of interest" description="Disordered" evidence="1">
    <location>
        <begin position="1"/>
        <end position="21"/>
    </location>
</feature>
<protein>
    <submittedName>
        <fullName evidence="2">Uncharacterized protein</fullName>
    </submittedName>
</protein>
<organism evidence="2 3">
    <name type="scientific">Dorcoceras hygrometricum</name>
    <dbReference type="NCBI Taxonomy" id="472368"/>
    <lineage>
        <taxon>Eukaryota</taxon>
        <taxon>Viridiplantae</taxon>
        <taxon>Streptophyta</taxon>
        <taxon>Embryophyta</taxon>
        <taxon>Tracheophyta</taxon>
        <taxon>Spermatophyta</taxon>
        <taxon>Magnoliopsida</taxon>
        <taxon>eudicotyledons</taxon>
        <taxon>Gunneridae</taxon>
        <taxon>Pentapetalae</taxon>
        <taxon>asterids</taxon>
        <taxon>lamiids</taxon>
        <taxon>Lamiales</taxon>
        <taxon>Gesneriaceae</taxon>
        <taxon>Didymocarpoideae</taxon>
        <taxon>Trichosporeae</taxon>
        <taxon>Loxocarpinae</taxon>
        <taxon>Dorcoceras</taxon>
    </lineage>
</organism>
<gene>
    <name evidence="2" type="ORF">F511_45381</name>
</gene>
<evidence type="ECO:0000256" key="1">
    <source>
        <dbReference type="SAM" id="MobiDB-lite"/>
    </source>
</evidence>
<keyword evidence="3" id="KW-1185">Reference proteome</keyword>
<reference evidence="2 3" key="1">
    <citation type="journal article" date="2015" name="Proc. Natl. Acad. Sci. U.S.A.">
        <title>The resurrection genome of Boea hygrometrica: A blueprint for survival of dehydration.</title>
        <authorList>
            <person name="Xiao L."/>
            <person name="Yang G."/>
            <person name="Zhang L."/>
            <person name="Yang X."/>
            <person name="Zhao S."/>
            <person name="Ji Z."/>
            <person name="Zhou Q."/>
            <person name="Hu M."/>
            <person name="Wang Y."/>
            <person name="Chen M."/>
            <person name="Xu Y."/>
            <person name="Jin H."/>
            <person name="Xiao X."/>
            <person name="Hu G."/>
            <person name="Bao F."/>
            <person name="Hu Y."/>
            <person name="Wan P."/>
            <person name="Li L."/>
            <person name="Deng X."/>
            <person name="Kuang T."/>
            <person name="Xiang C."/>
            <person name="Zhu J.K."/>
            <person name="Oliver M.J."/>
            <person name="He Y."/>
        </authorList>
    </citation>
    <scope>NUCLEOTIDE SEQUENCE [LARGE SCALE GENOMIC DNA]</scope>
    <source>
        <strain evidence="3">cv. XS01</strain>
    </source>
</reference>
<evidence type="ECO:0000313" key="2">
    <source>
        <dbReference type="EMBL" id="KZV07137.1"/>
    </source>
</evidence>
<feature type="compositionally biased region" description="Basic and acidic residues" evidence="1">
    <location>
        <begin position="115"/>
        <end position="151"/>
    </location>
</feature>
<accession>A0A2Z6ZW63</accession>
<feature type="compositionally biased region" description="Basic residues" evidence="1">
    <location>
        <begin position="1"/>
        <end position="16"/>
    </location>
</feature>